<keyword evidence="2" id="KW-0963">Cytoplasm</keyword>
<name>A0AAW2HVL6_9NEOP</name>
<comment type="subcellular location">
    <subcellularLocation>
        <location evidence="1">Cytoplasm</location>
        <location evidence="1">Cytoskeleton</location>
        <location evidence="1">Microtubule organizing center</location>
        <location evidence="1">Centrosome</location>
    </subcellularLocation>
</comment>
<gene>
    <name evidence="6" type="ORF">PYX00_006291</name>
</gene>
<dbReference type="GO" id="GO:0005813">
    <property type="term" value="C:centrosome"/>
    <property type="evidence" value="ECO:0007669"/>
    <property type="project" value="UniProtKB-SubCell"/>
</dbReference>
<evidence type="ECO:0000256" key="3">
    <source>
        <dbReference type="ARBA" id="ARBA00023212"/>
    </source>
</evidence>
<proteinExistence type="inferred from homology"/>
<organism evidence="6">
    <name type="scientific">Menopon gallinae</name>
    <name type="common">poultry shaft louse</name>
    <dbReference type="NCBI Taxonomy" id="328185"/>
    <lineage>
        <taxon>Eukaryota</taxon>
        <taxon>Metazoa</taxon>
        <taxon>Ecdysozoa</taxon>
        <taxon>Arthropoda</taxon>
        <taxon>Hexapoda</taxon>
        <taxon>Insecta</taxon>
        <taxon>Pterygota</taxon>
        <taxon>Neoptera</taxon>
        <taxon>Paraneoptera</taxon>
        <taxon>Psocodea</taxon>
        <taxon>Troctomorpha</taxon>
        <taxon>Phthiraptera</taxon>
        <taxon>Amblycera</taxon>
        <taxon>Menoponidae</taxon>
        <taxon>Menopon</taxon>
    </lineage>
</organism>
<accession>A0AAW2HVL6</accession>
<dbReference type="GO" id="GO:0005881">
    <property type="term" value="C:cytoplasmic microtubule"/>
    <property type="evidence" value="ECO:0007669"/>
    <property type="project" value="TreeGrafter"/>
</dbReference>
<evidence type="ECO:0000256" key="1">
    <source>
        <dbReference type="ARBA" id="ARBA00004300"/>
    </source>
</evidence>
<evidence type="ECO:0000256" key="2">
    <source>
        <dbReference type="ARBA" id="ARBA00022490"/>
    </source>
</evidence>
<dbReference type="InterPro" id="IPR029358">
    <property type="entry name" value="CFAP96"/>
</dbReference>
<reference evidence="6" key="1">
    <citation type="journal article" date="2024" name="Gigascience">
        <title>Chromosome-level genome of the poultry shaft louse Menopon gallinae provides insight into the host-switching and adaptive evolution of parasitic lice.</title>
        <authorList>
            <person name="Xu Y."/>
            <person name="Ma L."/>
            <person name="Liu S."/>
            <person name="Liang Y."/>
            <person name="Liu Q."/>
            <person name="He Z."/>
            <person name="Tian L."/>
            <person name="Duan Y."/>
            <person name="Cai W."/>
            <person name="Li H."/>
            <person name="Song F."/>
        </authorList>
    </citation>
    <scope>NUCLEOTIDE SEQUENCE</scope>
    <source>
        <strain evidence="6">Cailab_2023a</strain>
    </source>
</reference>
<comment type="similarity">
    <text evidence="4">Belongs to the CFAP96 family.</text>
</comment>
<dbReference type="PANTHER" id="PTHR31144">
    <property type="entry name" value="UPF0602 PROTEIN C4ORF47"/>
    <property type="match status" value="1"/>
</dbReference>
<sequence length="326" mass="37044">MGKAELPELGKRFGRPDIERCDLFIDAGFLDWGKYGEGPKSRGSGKQMLSGVPSGGKKKCAIQAQSGYFETEFKTILVNDPYRDAQDKPKDKLLRGTWIPGGPSKRHATPGDYFGSFGKYSAFSPLTRPEKKKTTEELRNFTTRPGKKGNCGYLDITINKYPERNYMGRIDAYVDAEIEYKKKWEAHRSKIRAGPLIVSYPIEYFDKNPFAPTITGPTYAPPKEKAESSLAKKEIFYPPAAPKMIGGNHDGCFDKFPSWEPEPYITQQDAFKKLVKPDKKFEGNIFLPPQPIKSYYTCSVMKNKIDFACNERTWKTMKPISYPQYN</sequence>
<protein>
    <recommendedName>
        <fullName evidence="5">Cilia-and flagella-associated protein 96</fullName>
    </recommendedName>
</protein>
<evidence type="ECO:0000256" key="5">
    <source>
        <dbReference type="ARBA" id="ARBA00035693"/>
    </source>
</evidence>
<dbReference type="AlphaFoldDB" id="A0AAW2HVL6"/>
<dbReference type="PANTHER" id="PTHR31144:SF1">
    <property type="entry name" value="UPF0602 PROTEIN C4ORF47"/>
    <property type="match status" value="1"/>
</dbReference>
<keyword evidence="3" id="KW-0206">Cytoskeleton</keyword>
<evidence type="ECO:0000313" key="6">
    <source>
        <dbReference type="EMBL" id="KAL0273666.1"/>
    </source>
</evidence>
<dbReference type="Pfam" id="PF15239">
    <property type="entry name" value="CFAP96-like"/>
    <property type="match status" value="1"/>
</dbReference>
<evidence type="ECO:0000256" key="4">
    <source>
        <dbReference type="ARBA" id="ARBA00035656"/>
    </source>
</evidence>
<dbReference type="EMBL" id="JARGDH010000003">
    <property type="protein sequence ID" value="KAL0273666.1"/>
    <property type="molecule type" value="Genomic_DNA"/>
</dbReference>
<comment type="caution">
    <text evidence="6">The sequence shown here is derived from an EMBL/GenBank/DDBJ whole genome shotgun (WGS) entry which is preliminary data.</text>
</comment>